<dbReference type="Proteomes" id="UP000005316">
    <property type="component" value="Unassembled WGS sequence"/>
</dbReference>
<dbReference type="HOGENOM" id="CLU_035117_1_1_9"/>
<dbReference type="PANTHER" id="PTHR22981">
    <property type="entry name" value="3-HYDROXYISOBUTYRATE DEHYDROGENASE-RELATED"/>
    <property type="match status" value="1"/>
</dbReference>
<dbReference type="InterPro" id="IPR008927">
    <property type="entry name" value="6-PGluconate_DH-like_C_sf"/>
</dbReference>
<evidence type="ECO:0000259" key="6">
    <source>
        <dbReference type="Pfam" id="PF14833"/>
    </source>
</evidence>
<sequence length="313" mass="33932">MEKAINKGGIRMAKEKKIGFIGLGNMGFPMAQNLLEKGHTVYALDINKEAEQRFAELGGHVGLTTVSLLKEVDLVFTSLPTPVIAEIVYLGEEGIVHSSQKPQVLVDLSTISPELNRKIEREAVQHNLEYLGAPVSGSVSGAVNATLSIMVGGEKETFESVLPYLQAIGSNVFHVGEDPGVGTIVKLINNMMAGIHNQAVAEALSLAKLAGVDSDIVYDIVNVSSGQSTVLTRNYKTYISQNEYKKGAFTTSLLLKDLKLAKLVSDSLDGELPLASQLIEYYEDEVEKGHAHEDMSSAYLMIQDKLNKQPQKS</sequence>
<dbReference type="PANTHER" id="PTHR22981:SF7">
    <property type="entry name" value="3-HYDROXYISOBUTYRATE DEHYDROGENASE, MITOCHONDRIAL"/>
    <property type="match status" value="1"/>
</dbReference>
<evidence type="ECO:0000313" key="7">
    <source>
        <dbReference type="EMBL" id="EGQ26803.1"/>
    </source>
</evidence>
<evidence type="ECO:0000259" key="5">
    <source>
        <dbReference type="Pfam" id="PF03446"/>
    </source>
</evidence>
<dbReference type="Pfam" id="PF14833">
    <property type="entry name" value="NAD_binding_11"/>
    <property type="match status" value="1"/>
</dbReference>
<dbReference type="InterPro" id="IPR036291">
    <property type="entry name" value="NAD(P)-bd_dom_sf"/>
</dbReference>
<dbReference type="GO" id="GO:0016616">
    <property type="term" value="F:oxidoreductase activity, acting on the CH-OH group of donors, NAD or NADP as acceptor"/>
    <property type="evidence" value="ECO:0007669"/>
    <property type="project" value="TreeGrafter"/>
</dbReference>
<accession>F9DQW4</accession>
<proteinExistence type="inferred from homology"/>
<comment type="caution">
    <text evidence="7">The sequence shown here is derived from an EMBL/GenBank/DDBJ whole genome shotgun (WGS) entry which is preliminary data.</text>
</comment>
<evidence type="ECO:0000256" key="2">
    <source>
        <dbReference type="ARBA" id="ARBA00023002"/>
    </source>
</evidence>
<dbReference type="InterPro" id="IPR002204">
    <property type="entry name" value="3-OH-isobutyrate_DH-rel_CS"/>
</dbReference>
<evidence type="ECO:0000256" key="4">
    <source>
        <dbReference type="PIRSR" id="PIRSR000103-1"/>
    </source>
</evidence>
<dbReference type="GO" id="GO:0050661">
    <property type="term" value="F:NADP binding"/>
    <property type="evidence" value="ECO:0007669"/>
    <property type="project" value="InterPro"/>
</dbReference>
<dbReference type="InterPro" id="IPR029154">
    <property type="entry name" value="HIBADH-like_NADP-bd"/>
</dbReference>
<dbReference type="InterPro" id="IPR006115">
    <property type="entry name" value="6PGDH_NADP-bd"/>
</dbReference>
<dbReference type="Gene3D" id="1.10.1040.10">
    <property type="entry name" value="N-(1-d-carboxylethyl)-l-norvaline Dehydrogenase, domain 2"/>
    <property type="match status" value="1"/>
</dbReference>
<dbReference type="PROSITE" id="PS00895">
    <property type="entry name" value="3_HYDROXYISOBUT_DH"/>
    <property type="match status" value="1"/>
</dbReference>
<dbReference type="PIRSF" id="PIRSF000103">
    <property type="entry name" value="HIBADH"/>
    <property type="match status" value="1"/>
</dbReference>
<feature type="active site" evidence="4">
    <location>
        <position position="186"/>
    </location>
</feature>
<feature type="domain" description="6-phosphogluconate dehydrogenase NADP-binding" evidence="5">
    <location>
        <begin position="17"/>
        <end position="176"/>
    </location>
</feature>
<name>F9DQW4_9BACL</name>
<dbReference type="EMBL" id="AFPZ01000030">
    <property type="protein sequence ID" value="EGQ26803.1"/>
    <property type="molecule type" value="Genomic_DNA"/>
</dbReference>
<organism evidence="7 8">
    <name type="scientific">Sporosarcina newyorkensis 2681</name>
    <dbReference type="NCBI Taxonomy" id="1027292"/>
    <lineage>
        <taxon>Bacteria</taxon>
        <taxon>Bacillati</taxon>
        <taxon>Bacillota</taxon>
        <taxon>Bacilli</taxon>
        <taxon>Bacillales</taxon>
        <taxon>Caryophanaceae</taxon>
        <taxon>Sporosarcina</taxon>
    </lineage>
</organism>
<dbReference type="InterPro" id="IPR013328">
    <property type="entry name" value="6PGD_dom2"/>
</dbReference>
<dbReference type="AlphaFoldDB" id="F9DQW4"/>
<dbReference type="GO" id="GO:0051287">
    <property type="term" value="F:NAD binding"/>
    <property type="evidence" value="ECO:0007669"/>
    <property type="project" value="InterPro"/>
</dbReference>
<dbReference type="GO" id="GO:0016054">
    <property type="term" value="P:organic acid catabolic process"/>
    <property type="evidence" value="ECO:0007669"/>
    <property type="project" value="UniProtKB-ARBA"/>
</dbReference>
<dbReference type="InterPro" id="IPR015815">
    <property type="entry name" value="HIBADH-related"/>
</dbReference>
<keyword evidence="3" id="KW-0520">NAD</keyword>
<feature type="domain" description="3-hydroxyisobutyrate dehydrogenase-like NAD-binding" evidence="6">
    <location>
        <begin position="180"/>
        <end position="299"/>
    </location>
</feature>
<gene>
    <name evidence="7" type="primary">garR</name>
    <name evidence="7" type="ORF">HMPREF9372_1194</name>
</gene>
<keyword evidence="2 7" id="KW-0560">Oxidoreductase</keyword>
<dbReference type="SUPFAM" id="SSF51735">
    <property type="entry name" value="NAD(P)-binding Rossmann-fold domains"/>
    <property type="match status" value="1"/>
</dbReference>
<evidence type="ECO:0000313" key="8">
    <source>
        <dbReference type="Proteomes" id="UP000005316"/>
    </source>
</evidence>
<dbReference type="Gene3D" id="3.40.50.720">
    <property type="entry name" value="NAD(P)-binding Rossmann-like Domain"/>
    <property type="match status" value="1"/>
</dbReference>
<evidence type="ECO:0000256" key="3">
    <source>
        <dbReference type="ARBA" id="ARBA00023027"/>
    </source>
</evidence>
<evidence type="ECO:0000256" key="1">
    <source>
        <dbReference type="ARBA" id="ARBA00009080"/>
    </source>
</evidence>
<dbReference type="eggNOG" id="COG2084">
    <property type="taxonomic scope" value="Bacteria"/>
</dbReference>
<dbReference type="SUPFAM" id="SSF48179">
    <property type="entry name" value="6-phosphogluconate dehydrogenase C-terminal domain-like"/>
    <property type="match status" value="1"/>
</dbReference>
<dbReference type="EC" id="1.1.1.-" evidence="7"/>
<protein>
    <submittedName>
        <fullName evidence="7">3-hydroxyisobutyrate dehydrogenase</fullName>
        <ecNumber evidence="7">1.1.1.-</ecNumber>
    </submittedName>
</protein>
<dbReference type="Pfam" id="PF03446">
    <property type="entry name" value="NAD_binding_2"/>
    <property type="match status" value="1"/>
</dbReference>
<comment type="similarity">
    <text evidence="1">Belongs to the HIBADH-related family.</text>
</comment>
<reference evidence="7 8" key="1">
    <citation type="submission" date="2011-04" db="EMBL/GenBank/DDBJ databases">
        <authorList>
            <person name="Muzny D."/>
            <person name="Qin X."/>
            <person name="Deng J."/>
            <person name="Jiang H."/>
            <person name="Liu Y."/>
            <person name="Qu J."/>
            <person name="Song X.-Z."/>
            <person name="Zhang L."/>
            <person name="Thornton R."/>
            <person name="Coyle M."/>
            <person name="Francisco L."/>
            <person name="Jackson L."/>
            <person name="Javaid M."/>
            <person name="Korchina V."/>
            <person name="Kovar C."/>
            <person name="Mata R."/>
            <person name="Mathew T."/>
            <person name="Ngo R."/>
            <person name="Nguyen L."/>
            <person name="Nguyen N."/>
            <person name="Okwuonu G."/>
            <person name="Ongeri F."/>
            <person name="Pham C."/>
            <person name="Simmons D."/>
            <person name="Wilczek-Boney K."/>
            <person name="Hale W."/>
            <person name="Jakkamsetti A."/>
            <person name="Pham P."/>
            <person name="Ruth R."/>
            <person name="San Lucas F."/>
            <person name="Warren J."/>
            <person name="Zhang J."/>
            <person name="Zhao Z."/>
            <person name="Zhou C."/>
            <person name="Zhu D."/>
            <person name="Lee S."/>
            <person name="Bess C."/>
            <person name="Blankenburg K."/>
            <person name="Forbes L."/>
            <person name="Fu Q."/>
            <person name="Gubbala S."/>
            <person name="Hirani K."/>
            <person name="Jayaseelan J.C."/>
            <person name="Lara F."/>
            <person name="Munidasa M."/>
            <person name="Palculict T."/>
            <person name="Patil S."/>
            <person name="Pu L.-L."/>
            <person name="Saada N."/>
            <person name="Tang L."/>
            <person name="Weissenberger G."/>
            <person name="Zhu Y."/>
            <person name="Hemphill L."/>
            <person name="Shang Y."/>
            <person name="Youmans B."/>
            <person name="Ayvaz T."/>
            <person name="Ross M."/>
            <person name="Santibanez J."/>
            <person name="Aqrawi P."/>
            <person name="Gross S."/>
            <person name="Joshi V."/>
            <person name="Fowler G."/>
            <person name="Nazareth L."/>
            <person name="Reid J."/>
            <person name="Worley K."/>
            <person name="Petrosino J."/>
            <person name="Highlander S."/>
            <person name="Gibbs R."/>
        </authorList>
    </citation>
    <scope>NUCLEOTIDE SEQUENCE [LARGE SCALE GENOMIC DNA]</scope>
    <source>
        <strain evidence="7 8">2681</strain>
    </source>
</reference>